<proteinExistence type="predicted"/>
<gene>
    <name evidence="2" type="ORF">Ssi02_06700</name>
</gene>
<evidence type="ECO:0000259" key="1">
    <source>
        <dbReference type="PROSITE" id="PS51154"/>
    </source>
</evidence>
<reference evidence="2" key="1">
    <citation type="submission" date="2021-01" db="EMBL/GenBank/DDBJ databases">
        <title>Whole genome shotgun sequence of Sinosporangium siamense NBRC 109515.</title>
        <authorList>
            <person name="Komaki H."/>
            <person name="Tamura T."/>
        </authorList>
    </citation>
    <scope>NUCLEOTIDE SEQUENCE</scope>
    <source>
        <strain evidence="2">NBRC 109515</strain>
    </source>
</reference>
<dbReference type="InterPro" id="IPR002589">
    <property type="entry name" value="Macro_dom"/>
</dbReference>
<dbReference type="RefSeq" id="WP_204020846.1">
    <property type="nucleotide sequence ID" value="NZ_BOOW01000006.1"/>
</dbReference>
<dbReference type="PROSITE" id="PS51154">
    <property type="entry name" value="MACRO"/>
    <property type="match status" value="1"/>
</dbReference>
<feature type="domain" description="Macro" evidence="1">
    <location>
        <begin position="146"/>
        <end position="362"/>
    </location>
</feature>
<evidence type="ECO:0000313" key="2">
    <source>
        <dbReference type="EMBL" id="GII90439.1"/>
    </source>
</evidence>
<evidence type="ECO:0000313" key="3">
    <source>
        <dbReference type="Proteomes" id="UP000606172"/>
    </source>
</evidence>
<name>A0A919V9T3_9ACTN</name>
<dbReference type="AlphaFoldDB" id="A0A919V9T3"/>
<dbReference type="Proteomes" id="UP000606172">
    <property type="component" value="Unassembled WGS sequence"/>
</dbReference>
<organism evidence="2 3">
    <name type="scientific">Sinosporangium siamense</name>
    <dbReference type="NCBI Taxonomy" id="1367973"/>
    <lineage>
        <taxon>Bacteria</taxon>
        <taxon>Bacillati</taxon>
        <taxon>Actinomycetota</taxon>
        <taxon>Actinomycetes</taxon>
        <taxon>Streptosporangiales</taxon>
        <taxon>Streptosporangiaceae</taxon>
        <taxon>Sinosporangium</taxon>
    </lineage>
</organism>
<dbReference type="SUPFAM" id="SSF52949">
    <property type="entry name" value="Macro domain-like"/>
    <property type="match status" value="1"/>
</dbReference>
<protein>
    <recommendedName>
        <fullName evidence="1">Macro domain-containing protein</fullName>
    </recommendedName>
</protein>
<dbReference type="EMBL" id="BOOW01000006">
    <property type="protein sequence ID" value="GII90439.1"/>
    <property type="molecule type" value="Genomic_DNA"/>
</dbReference>
<accession>A0A919V9T3</accession>
<sequence>MPESPELPHTDLIGELRTLRERGLLRLRQAPLPALTSCADRLGLPTADGLLPTTITTLLDRVVAALGEGTLADATAFTLGTAPGTRDMAAQDRRRKAAEVYGVSVERFRKHHERLILEHVADKILELCQRASTPPSTGPAPTGPVFRLAVTHRGRDVPLTLHGKPVETLCDIDVVVSSENIYMEMAKTFKSSLSGTLRNVAARRNALGEVVDDVLQRELYEWMHKHGRFGVPVAPGTVVPTSSGDLVRQGIRRVYHAATAIPRPHTDDYAIEPAAVMRAVHGAFALARDERHAFDPPLRSICLPLFGSGRGGLPIETSAAYAWPALEKELAADDFEVHLITRGGDPTTAALDALHRLGAHPL</sequence>
<dbReference type="InterPro" id="IPR043472">
    <property type="entry name" value="Macro_dom-like"/>
</dbReference>
<comment type="caution">
    <text evidence="2">The sequence shown here is derived from an EMBL/GenBank/DDBJ whole genome shotgun (WGS) entry which is preliminary data.</text>
</comment>
<keyword evidence="3" id="KW-1185">Reference proteome</keyword>
<dbReference type="Gene3D" id="3.40.220.10">
    <property type="entry name" value="Leucine Aminopeptidase, subunit E, domain 1"/>
    <property type="match status" value="1"/>
</dbReference>